<dbReference type="PROSITE" id="PS51677">
    <property type="entry name" value="NODB"/>
    <property type="match status" value="1"/>
</dbReference>
<feature type="domain" description="NodB homology" evidence="2">
    <location>
        <begin position="62"/>
        <end position="278"/>
    </location>
</feature>
<dbReference type="GO" id="GO:0005975">
    <property type="term" value="P:carbohydrate metabolic process"/>
    <property type="evidence" value="ECO:0007669"/>
    <property type="project" value="InterPro"/>
</dbReference>
<dbReference type="AlphaFoldDB" id="A0A6L9Y5P8"/>
<keyword evidence="4" id="KW-1185">Reference proteome</keyword>
<proteinExistence type="predicted"/>
<evidence type="ECO:0000313" key="4">
    <source>
        <dbReference type="Proteomes" id="UP000477651"/>
    </source>
</evidence>
<dbReference type="Gene3D" id="3.20.20.370">
    <property type="entry name" value="Glycoside hydrolase/deacetylase"/>
    <property type="match status" value="1"/>
</dbReference>
<evidence type="ECO:0000259" key="2">
    <source>
        <dbReference type="PROSITE" id="PS51677"/>
    </source>
</evidence>
<dbReference type="PANTHER" id="PTHR34216:SF13">
    <property type="entry name" value="XYLANASE_CHITIN DEACETYLASE"/>
    <property type="match status" value="1"/>
</dbReference>
<dbReference type="CDD" id="cd10969">
    <property type="entry name" value="CE4_Ecf1_like_5s"/>
    <property type="match status" value="1"/>
</dbReference>
<dbReference type="InterPro" id="IPR002509">
    <property type="entry name" value="NODB_dom"/>
</dbReference>
<evidence type="ECO:0000313" key="3">
    <source>
        <dbReference type="EMBL" id="NEN75673.1"/>
    </source>
</evidence>
<organism evidence="3 4">
    <name type="scientific">Pelistega ratti</name>
    <dbReference type="NCBI Taxonomy" id="2652177"/>
    <lineage>
        <taxon>Bacteria</taxon>
        <taxon>Pseudomonadati</taxon>
        <taxon>Pseudomonadota</taxon>
        <taxon>Betaproteobacteria</taxon>
        <taxon>Burkholderiales</taxon>
        <taxon>Alcaligenaceae</taxon>
        <taxon>Pelistega</taxon>
    </lineage>
</organism>
<comment type="caution">
    <text evidence="3">The sequence shown here is derived from an EMBL/GenBank/DDBJ whole genome shotgun (WGS) entry which is preliminary data.</text>
</comment>
<gene>
    <name evidence="3" type="ORF">F9B74_04935</name>
</gene>
<evidence type="ECO:0000256" key="1">
    <source>
        <dbReference type="ARBA" id="ARBA00022729"/>
    </source>
</evidence>
<reference evidence="3 4" key="1">
    <citation type="submission" date="2020-02" db="EMBL/GenBank/DDBJ databases">
        <title>Pelistega sp. NLN82 were isolated from wild rodents of the Hainan Island.</title>
        <authorList>
            <person name="Niu N."/>
            <person name="Zhou J."/>
        </authorList>
    </citation>
    <scope>NUCLEOTIDE SEQUENCE [LARGE SCALE GENOMIC DNA]</scope>
    <source>
        <strain evidence="3 4">NLN82</strain>
    </source>
</reference>
<accession>A0A6L9Y5P8</accession>
<dbReference type="RefSeq" id="WP_163764286.1">
    <property type="nucleotide sequence ID" value="NZ_JAAGYR010000007.1"/>
</dbReference>
<name>A0A6L9Y5P8_9BURK</name>
<dbReference type="EMBL" id="JAAGYR010000007">
    <property type="protein sequence ID" value="NEN75673.1"/>
    <property type="molecule type" value="Genomic_DNA"/>
</dbReference>
<dbReference type="Proteomes" id="UP000477651">
    <property type="component" value="Unassembled WGS sequence"/>
</dbReference>
<dbReference type="PANTHER" id="PTHR34216">
    <property type="match status" value="1"/>
</dbReference>
<dbReference type="SUPFAM" id="SSF88713">
    <property type="entry name" value="Glycoside hydrolase/deacetylase"/>
    <property type="match status" value="1"/>
</dbReference>
<dbReference type="GO" id="GO:0016810">
    <property type="term" value="F:hydrolase activity, acting on carbon-nitrogen (but not peptide) bonds"/>
    <property type="evidence" value="ECO:0007669"/>
    <property type="project" value="InterPro"/>
</dbReference>
<dbReference type="Pfam" id="PF01522">
    <property type="entry name" value="Polysacc_deac_1"/>
    <property type="match status" value="1"/>
</dbReference>
<sequence length="278" mass="32285">MTTSAKIVPVLRYRHITPNGGDFNCLPTYFDEQMEHLAYQGFTTLSATEFASFLNGGEVPAKSVFITFDGGFLDNYVFAYPILKKYILKASVFLSTSFIKEGIVRSTYESGEILPFCPPHDECKRRIYAGHPETVMMNWDEVRYLKSSGIFDFHSLGYTQTRWEQQVNEEGKNMAMTKELEMSRAILQQELGEVSEHFCWPNGYFDEDYITLAKEAGFHYLYTTDFMGENYPHMDSTHIYRIDAPNKGGFFFSYRLWLARHPKIGHIYNRYALKRLAK</sequence>
<dbReference type="InterPro" id="IPR051398">
    <property type="entry name" value="Polysacch_Deacetylase"/>
</dbReference>
<keyword evidence="1" id="KW-0732">Signal</keyword>
<protein>
    <submittedName>
        <fullName evidence="3">Polysaccharide deacetylase family protein</fullName>
    </submittedName>
</protein>
<dbReference type="InterPro" id="IPR011330">
    <property type="entry name" value="Glyco_hydro/deAcase_b/a-brl"/>
</dbReference>